<name>A0ABV5FWH5_9MICC</name>
<feature type="compositionally biased region" description="Polar residues" evidence="1">
    <location>
        <begin position="63"/>
        <end position="73"/>
    </location>
</feature>
<evidence type="ECO:0000313" key="3">
    <source>
        <dbReference type="Proteomes" id="UP001589575"/>
    </source>
</evidence>
<evidence type="ECO:0000313" key="2">
    <source>
        <dbReference type="EMBL" id="MFB9071022.1"/>
    </source>
</evidence>
<feature type="region of interest" description="Disordered" evidence="1">
    <location>
        <begin position="1"/>
        <end position="85"/>
    </location>
</feature>
<organism evidence="2 3">
    <name type="scientific">Citricoccus parietis</name>
    <dbReference type="NCBI Taxonomy" id="592307"/>
    <lineage>
        <taxon>Bacteria</taxon>
        <taxon>Bacillati</taxon>
        <taxon>Actinomycetota</taxon>
        <taxon>Actinomycetes</taxon>
        <taxon>Micrococcales</taxon>
        <taxon>Micrococcaceae</taxon>
        <taxon>Citricoccus</taxon>
    </lineage>
</organism>
<gene>
    <name evidence="2" type="ORF">ACFFX0_07380</name>
</gene>
<dbReference type="Proteomes" id="UP001589575">
    <property type="component" value="Unassembled WGS sequence"/>
</dbReference>
<comment type="caution">
    <text evidence="2">The sequence shown here is derived from an EMBL/GenBank/DDBJ whole genome shotgun (WGS) entry which is preliminary data.</text>
</comment>
<reference evidence="2 3" key="1">
    <citation type="submission" date="2024-09" db="EMBL/GenBank/DDBJ databases">
        <authorList>
            <person name="Sun Q."/>
            <person name="Mori K."/>
        </authorList>
    </citation>
    <scope>NUCLEOTIDE SEQUENCE [LARGE SCALE GENOMIC DNA]</scope>
    <source>
        <strain evidence="2 3">CCM 7609</strain>
    </source>
</reference>
<evidence type="ECO:0000256" key="1">
    <source>
        <dbReference type="SAM" id="MobiDB-lite"/>
    </source>
</evidence>
<keyword evidence="3" id="KW-1185">Reference proteome</keyword>
<protein>
    <submittedName>
        <fullName evidence="2">Uncharacterized protein</fullName>
    </submittedName>
</protein>
<proteinExistence type="predicted"/>
<sequence length="145" mass="15392">MHRRRRCGASSPGRRRDDVPGGMSPRQVRPVPAHPWPGLRHLCGVGTGSHSSGGRAPCWPRAAQTTGRTSAGSQDAAGRKASPRAARRYPRCRCGPLRSWSSSFPAGAPAVGCPSSWSVRPLGPHRTVYPAARSCLRGSCSLDES</sequence>
<accession>A0ABV5FWH5</accession>
<dbReference type="EMBL" id="JBHMFI010000001">
    <property type="protein sequence ID" value="MFB9071022.1"/>
    <property type="molecule type" value="Genomic_DNA"/>
</dbReference>